<evidence type="ECO:0008006" key="2">
    <source>
        <dbReference type="Google" id="ProtNLM"/>
    </source>
</evidence>
<reference evidence="1" key="1">
    <citation type="submission" date="2024-06" db="EMBL/GenBank/DDBJ databases">
        <title>This phage originates from the Bacteriophage catalogue of the Bacteriophage Competence Centre, Department of Microbiology und Biotechnology, Max Rubner-Institut, Kiel, Germany.</title>
        <authorList>
            <person name="Sprotte S."/>
            <person name="Brinks E."/>
            <person name="Hille F."/>
        </authorList>
    </citation>
    <scope>NUCLEOTIDE SEQUENCE</scope>
</reference>
<protein>
    <recommendedName>
        <fullName evidence="2">Phage protein</fullName>
    </recommendedName>
</protein>
<evidence type="ECO:0000313" key="1">
    <source>
        <dbReference type="EMBL" id="XDJ01068.1"/>
    </source>
</evidence>
<proteinExistence type="predicted"/>
<name>A0AB39C2H5_9CAUD</name>
<accession>A0AB39C2H5</accession>
<dbReference type="EMBL" id="PP926510">
    <property type="protein sequence ID" value="XDJ01068.1"/>
    <property type="molecule type" value="Genomic_DNA"/>
</dbReference>
<sequence length="246" mass="27841">MLQPWLEAGYECWTFDGQLPDGVKNPEPGLYEVGMWFDASATSVHASDVARIVGGGVKFIASFAECTYLTTTGARWLYHPDDKDLPIDERRPHPAYPNRRRDMDDAVKLAKFVELVEAYCHIVNSDFSTGPIPWMLENPARSFLPKLWRNYDHTFNPCDYGGYIPESEEMHPDYPGIIPDRDAYTKLTGIWCSEAFVMPEPKPVEPVGKDFNRVVKVGGKSTRTKNIRSATPRGFALAVFEANHHE</sequence>
<organism evidence="1">
    <name type="scientific">Klebsiella phage PMBT64</name>
    <dbReference type="NCBI Taxonomy" id="3229740"/>
    <lineage>
        <taxon>Viruses</taxon>
        <taxon>Duplodnaviria</taxon>
        <taxon>Heunggongvirae</taxon>
        <taxon>Uroviricota</taxon>
        <taxon>Caudoviricetes</taxon>
    </lineage>
</organism>